<evidence type="ECO:0000313" key="5">
    <source>
        <dbReference type="Proteomes" id="UP001595898"/>
    </source>
</evidence>
<name>A0ABD5PTD8_9EURY</name>
<gene>
    <name evidence="4" type="ORF">ACFO5R_16485</name>
</gene>
<dbReference type="Gene3D" id="2.60.40.1120">
    <property type="entry name" value="Carboxypeptidase-like, regulatory domain"/>
    <property type="match status" value="1"/>
</dbReference>
<feature type="compositionally biased region" description="Acidic residues" evidence="2">
    <location>
        <begin position="260"/>
        <end position="281"/>
    </location>
</feature>
<dbReference type="RefSeq" id="WP_250139799.1">
    <property type="nucleotide sequence ID" value="NZ_JALIQP010000002.1"/>
</dbReference>
<accession>A0ABD5PTD8</accession>
<evidence type="ECO:0000259" key="3">
    <source>
        <dbReference type="Pfam" id="PF18204"/>
    </source>
</evidence>
<evidence type="ECO:0000313" key="4">
    <source>
        <dbReference type="EMBL" id="MFC4543530.1"/>
    </source>
</evidence>
<dbReference type="InterPro" id="IPR026371">
    <property type="entry name" value="PGF_CTERM"/>
</dbReference>
<sequence>MNERQAGTFLLTLLLVASLAIAGLSGSATAEEIDDDVVDEVNDDEIATVNEMVEEVNAGLGNVSAVEGVDPVEAETDAEAEAEAERLWDEADRLEEAVLTQVVAEINYRSQEKIGRDIADDSVSTPEEARTEAQNIEDTYVHIDEDAQTAADSLWQNADRVEAIRENLTAAATELADPPTGVVEGTVTNDDGEPVDGAEIAVEGSVESTTTGADGTYELELREGSYTLTVEADDHEGIESTIEVAENETVDGDVTMAATESDDDGDDEADADEPDEGEDDGLPGFGAATALVALLAAVAIARR</sequence>
<dbReference type="NCBIfam" id="TIGR04126">
    <property type="entry name" value="PGF_CTERM"/>
    <property type="match status" value="1"/>
</dbReference>
<dbReference type="GO" id="GO:0030115">
    <property type="term" value="C:S-layer"/>
    <property type="evidence" value="ECO:0007669"/>
    <property type="project" value="UniProtKB-SubCell"/>
</dbReference>
<dbReference type="SUPFAM" id="SSF49452">
    <property type="entry name" value="Starch-binding domain-like"/>
    <property type="match status" value="1"/>
</dbReference>
<dbReference type="EMBL" id="JBHSFA010000007">
    <property type="protein sequence ID" value="MFC4543530.1"/>
    <property type="molecule type" value="Genomic_DNA"/>
</dbReference>
<dbReference type="Pfam" id="PF13620">
    <property type="entry name" value="CarboxypepD_reg"/>
    <property type="match status" value="1"/>
</dbReference>
<proteinExistence type="predicted"/>
<reference evidence="4 5" key="1">
    <citation type="journal article" date="2019" name="Int. J. Syst. Evol. Microbiol.">
        <title>The Global Catalogue of Microorganisms (GCM) 10K type strain sequencing project: providing services to taxonomists for standard genome sequencing and annotation.</title>
        <authorList>
            <consortium name="The Broad Institute Genomics Platform"/>
            <consortium name="The Broad Institute Genome Sequencing Center for Infectious Disease"/>
            <person name="Wu L."/>
            <person name="Ma J."/>
        </authorList>
    </citation>
    <scope>NUCLEOTIDE SEQUENCE [LARGE SCALE GENOMIC DNA]</scope>
    <source>
        <strain evidence="4 5">WLHS5</strain>
    </source>
</reference>
<keyword evidence="5" id="KW-1185">Reference proteome</keyword>
<feature type="domain" description="PGF-CTERM archaeal protein-sorting signal" evidence="3">
    <location>
        <begin position="283"/>
        <end position="303"/>
    </location>
</feature>
<dbReference type="Proteomes" id="UP001595898">
    <property type="component" value="Unassembled WGS sequence"/>
</dbReference>
<dbReference type="GO" id="GO:0005886">
    <property type="term" value="C:plasma membrane"/>
    <property type="evidence" value="ECO:0007669"/>
    <property type="project" value="UniProtKB-SubCell"/>
</dbReference>
<dbReference type="AlphaFoldDB" id="A0ABD5PTD8"/>
<keyword evidence="1" id="KW-0732">Signal</keyword>
<evidence type="ECO:0000256" key="1">
    <source>
        <dbReference type="ARBA" id="ARBA00022729"/>
    </source>
</evidence>
<organism evidence="4 5">
    <name type="scientific">Halosolutus amylolyticus</name>
    <dbReference type="NCBI Taxonomy" id="2932267"/>
    <lineage>
        <taxon>Archaea</taxon>
        <taxon>Methanobacteriati</taxon>
        <taxon>Methanobacteriota</taxon>
        <taxon>Stenosarchaea group</taxon>
        <taxon>Halobacteria</taxon>
        <taxon>Halobacteriales</taxon>
        <taxon>Natrialbaceae</taxon>
        <taxon>Halosolutus</taxon>
    </lineage>
</organism>
<protein>
    <submittedName>
        <fullName evidence="4">Carboxypeptidase-like regulatory domain-containing protein</fullName>
    </submittedName>
</protein>
<dbReference type="InterPro" id="IPR013784">
    <property type="entry name" value="Carb-bd-like_fold"/>
</dbReference>
<feature type="region of interest" description="Disordered" evidence="2">
    <location>
        <begin position="249"/>
        <end position="285"/>
    </location>
</feature>
<dbReference type="Pfam" id="PF18204">
    <property type="entry name" value="PGF-CTERM"/>
    <property type="match status" value="1"/>
</dbReference>
<comment type="caution">
    <text evidence="4">The sequence shown here is derived from an EMBL/GenBank/DDBJ whole genome shotgun (WGS) entry which is preliminary data.</text>
</comment>
<evidence type="ECO:0000256" key="2">
    <source>
        <dbReference type="SAM" id="MobiDB-lite"/>
    </source>
</evidence>